<dbReference type="Gene3D" id="3.30.160.60">
    <property type="entry name" value="Classic Zinc Finger"/>
    <property type="match status" value="2"/>
</dbReference>
<feature type="region of interest" description="Disordered" evidence="8">
    <location>
        <begin position="193"/>
        <end position="289"/>
    </location>
</feature>
<keyword evidence="11" id="KW-1185">Reference proteome</keyword>
<keyword evidence="6" id="KW-0539">Nucleus</keyword>
<feature type="compositionally biased region" description="Polar residues" evidence="8">
    <location>
        <begin position="1"/>
        <end position="12"/>
    </location>
</feature>
<dbReference type="InterPro" id="IPR007219">
    <property type="entry name" value="XnlR_reg_dom"/>
</dbReference>
<dbReference type="Proteomes" id="UP000774326">
    <property type="component" value="Unassembled WGS sequence"/>
</dbReference>
<reference evidence="10" key="2">
    <citation type="submission" date="2021-01" db="EMBL/GenBank/DDBJ databases">
        <authorList>
            <person name="Schikora-Tamarit M.A."/>
        </authorList>
    </citation>
    <scope>NUCLEOTIDE SEQUENCE</scope>
    <source>
        <strain evidence="10">CBS2887</strain>
    </source>
</reference>
<keyword evidence="3" id="KW-0677">Repeat</keyword>
<dbReference type="GO" id="GO:0006351">
    <property type="term" value="P:DNA-templated transcription"/>
    <property type="evidence" value="ECO:0007669"/>
    <property type="project" value="InterPro"/>
</dbReference>
<dbReference type="OrthoDB" id="10018191at2759"/>
<gene>
    <name evidence="10" type="ORF">WICPIJ_000769</name>
</gene>
<feature type="compositionally biased region" description="Basic and acidic residues" evidence="8">
    <location>
        <begin position="216"/>
        <end position="225"/>
    </location>
</feature>
<dbReference type="PROSITE" id="PS50157">
    <property type="entry name" value="ZINC_FINGER_C2H2_2"/>
    <property type="match status" value="2"/>
</dbReference>
<dbReference type="FunFam" id="3.30.160.60:FF:000065">
    <property type="entry name" value="B-cell CLL/lymphoma 6, member B"/>
    <property type="match status" value="1"/>
</dbReference>
<reference evidence="10" key="1">
    <citation type="journal article" date="2021" name="Open Biol.">
        <title>Shared evolutionary footprints suggest mitochondrial oxidative damage underlies multiple complex I losses in fungi.</title>
        <authorList>
            <person name="Schikora-Tamarit M.A."/>
            <person name="Marcet-Houben M."/>
            <person name="Nosek J."/>
            <person name="Gabaldon T."/>
        </authorList>
    </citation>
    <scope>NUCLEOTIDE SEQUENCE</scope>
    <source>
        <strain evidence="10">CBS2887</strain>
    </source>
</reference>
<accession>A0A9P8QFM0</accession>
<organism evidence="10 11">
    <name type="scientific">Wickerhamomyces pijperi</name>
    <name type="common">Yeast</name>
    <name type="synonym">Pichia pijperi</name>
    <dbReference type="NCBI Taxonomy" id="599730"/>
    <lineage>
        <taxon>Eukaryota</taxon>
        <taxon>Fungi</taxon>
        <taxon>Dikarya</taxon>
        <taxon>Ascomycota</taxon>
        <taxon>Saccharomycotina</taxon>
        <taxon>Saccharomycetes</taxon>
        <taxon>Phaffomycetales</taxon>
        <taxon>Wickerhamomycetaceae</taxon>
        <taxon>Wickerhamomyces</taxon>
    </lineage>
</organism>
<evidence type="ECO:0000313" key="11">
    <source>
        <dbReference type="Proteomes" id="UP000774326"/>
    </source>
</evidence>
<evidence type="ECO:0000256" key="4">
    <source>
        <dbReference type="ARBA" id="ARBA00022771"/>
    </source>
</evidence>
<dbReference type="PANTHER" id="PTHR40626">
    <property type="entry name" value="MIP31509P"/>
    <property type="match status" value="1"/>
</dbReference>
<feature type="compositionally biased region" description="Low complexity" evidence="8">
    <location>
        <begin position="426"/>
        <end position="438"/>
    </location>
</feature>
<dbReference type="AlphaFoldDB" id="A0A9P8QFM0"/>
<feature type="region of interest" description="Disordered" evidence="8">
    <location>
        <begin position="416"/>
        <end position="438"/>
    </location>
</feature>
<evidence type="ECO:0000256" key="7">
    <source>
        <dbReference type="PROSITE-ProRule" id="PRU00042"/>
    </source>
</evidence>
<keyword evidence="4 7" id="KW-0863">Zinc-finger</keyword>
<feature type="region of interest" description="Disordered" evidence="8">
    <location>
        <begin position="495"/>
        <end position="515"/>
    </location>
</feature>
<dbReference type="GO" id="GO:0005634">
    <property type="term" value="C:nucleus"/>
    <property type="evidence" value="ECO:0007669"/>
    <property type="project" value="UniProtKB-SubCell"/>
</dbReference>
<dbReference type="PANTHER" id="PTHR40626:SF28">
    <property type="entry name" value="REGULATORY PROTEIN ADR1"/>
    <property type="match status" value="1"/>
</dbReference>
<protein>
    <recommendedName>
        <fullName evidence="9">C2H2-type domain-containing protein</fullName>
    </recommendedName>
</protein>
<evidence type="ECO:0000256" key="5">
    <source>
        <dbReference type="ARBA" id="ARBA00022833"/>
    </source>
</evidence>
<feature type="region of interest" description="Disordered" evidence="8">
    <location>
        <begin position="59"/>
        <end position="97"/>
    </location>
</feature>
<feature type="region of interest" description="Disordered" evidence="8">
    <location>
        <begin position="578"/>
        <end position="598"/>
    </location>
</feature>
<dbReference type="GO" id="GO:0008270">
    <property type="term" value="F:zinc ion binding"/>
    <property type="evidence" value="ECO:0007669"/>
    <property type="project" value="UniProtKB-KW"/>
</dbReference>
<sequence length="1261" mass="144780">MFPHNQEYQQRIMQRKESQNEHSTVTIHDLTTKSSLEPSYTYLPRGRTADVDEKAVAEAGTADVSMDSHSDSPTPSKANAVTTNSSEEPLPPLRTANNNMNSKINKKLDRIPVNLGPQGITPSGKPRLFQCEVCMRAFARQEHLKRHERSHTKEKPFLCGVCQRKFSRRDLLLRHAQKLHAGNDDAVKRLRRKSLRSKVGQGAINKTSQGEMVENETDHSKKLKSEGPGLYQFSLNESRNPAGPPNKPQQNYQPPIPTYQQLHSQQSNQSMNDPNGHALFSNGHPNGPLSQTNKMFPQRTSNVSTGYQGHQVAPSTSTSFDQRLGFNTSHVANNFTPISSNRRISFSAQSGDNYGSLTQPQRSNYYSDTVEFSTPQLVPVVPVEVDQMDNLSLSAFGNGNRSVEQVWGGHSTTVNDRESNLRRYPQQQQQQNQNQQFQANNASGMASVPFWLNEGNNNYDFINNFHLNEAQRPTVHTDLSNNFENFTLADLKEQHSGRANGEPVKKRKYTRRNTASLKKSNGELTTAEEQAVNDIFGYSFYDDDFFTENQNNLFLRQQQQHQQQQQLGQALSLPRVPTDFHQSESNTNTNTNTNSNSATDLNDLLSMSSSQEFNINDYQLLNDLEVPNNEEKILSVGYSFYESNHAGIVSDVNMTVPPTLNGMPLDYPKSTKFLFTENFLRVVHKVLEDYPFVGLNVPDFPNVQQLNHFVDIFQEKFLCHYPFIHRNYFNEASMYEYTTQLDSCSASSDASSFVCLPLLIATIGSLYSHQRQVSADLYEFSRRCIHVYLDSRKKSDKVEKSTTRNSPLWLVQSLILSVLYGLFVECDDSDMSIVLKQVHALCTLIKVSKFHLIQFNQANIQFNDAYFKNYVVYQSKLRTVYTIFNLSSLLQGMYNIEPFFTYNEIKCDLPDLETYWNSLNIYQLRDQVSANSHTSYQLDLEKIVNDIVLGNDQQYKVSEFGSTVVQYTLLQHLYIYGCDDLLHRRGYDLLNDNHQNLPHILRTLKWEHMLLNLEELNLDSIILKNCVMIASVGFISDAMKESLWSENYTKFNTEFLSLQIDHDTLLNGLEYSLRNIHLLFFSDENSTQFYKCQSLTLQFVFFNFIIVCKFLLDLESSRDLTGRFFTIYLRVVKVFKELEAILVRNFGYHSSSSPYPIHSITFGKPFDLYELFHTPEGSSLEPQEKHRIVNNFKLSLRFLKIGEFFFKTVYTKNLNFKIFRSMESCLNGLRTVLNEMGNMRDSVDFNDVIMLTNNDINENHQ</sequence>
<dbReference type="InterPro" id="IPR013087">
    <property type="entry name" value="Znf_C2H2_type"/>
</dbReference>
<evidence type="ECO:0000256" key="6">
    <source>
        <dbReference type="ARBA" id="ARBA00023242"/>
    </source>
</evidence>
<feature type="compositionally biased region" description="Polar residues" evidence="8">
    <location>
        <begin position="71"/>
        <end position="87"/>
    </location>
</feature>
<dbReference type="CDD" id="cd12148">
    <property type="entry name" value="fungal_TF_MHR"/>
    <property type="match status" value="1"/>
</dbReference>
<comment type="caution">
    <text evidence="10">The sequence shown here is derived from an EMBL/GenBank/DDBJ whole genome shotgun (WGS) entry which is preliminary data.</text>
</comment>
<feature type="compositionally biased region" description="Polar residues" evidence="8">
    <location>
        <begin position="258"/>
        <end position="273"/>
    </location>
</feature>
<feature type="compositionally biased region" description="Low complexity" evidence="8">
    <location>
        <begin position="585"/>
        <end position="597"/>
    </location>
</feature>
<proteinExistence type="predicted"/>
<evidence type="ECO:0000256" key="2">
    <source>
        <dbReference type="ARBA" id="ARBA00022723"/>
    </source>
</evidence>
<evidence type="ECO:0000259" key="9">
    <source>
        <dbReference type="PROSITE" id="PS50157"/>
    </source>
</evidence>
<dbReference type="SMART" id="SM00355">
    <property type="entry name" value="ZnF_C2H2"/>
    <property type="match status" value="2"/>
</dbReference>
<feature type="region of interest" description="Disordered" evidence="8">
    <location>
        <begin position="1"/>
        <end position="32"/>
    </location>
</feature>
<feature type="domain" description="C2H2-type" evidence="9">
    <location>
        <begin position="157"/>
        <end position="185"/>
    </location>
</feature>
<evidence type="ECO:0000313" key="10">
    <source>
        <dbReference type="EMBL" id="KAH3688244.1"/>
    </source>
</evidence>
<dbReference type="SUPFAM" id="SSF57667">
    <property type="entry name" value="beta-beta-alpha zinc fingers"/>
    <property type="match status" value="1"/>
</dbReference>
<dbReference type="GO" id="GO:0000978">
    <property type="term" value="F:RNA polymerase II cis-regulatory region sequence-specific DNA binding"/>
    <property type="evidence" value="ECO:0007669"/>
    <property type="project" value="InterPro"/>
</dbReference>
<dbReference type="InterPro" id="IPR051059">
    <property type="entry name" value="VerF-like"/>
</dbReference>
<dbReference type="PROSITE" id="PS00028">
    <property type="entry name" value="ZINC_FINGER_C2H2_1"/>
    <property type="match status" value="2"/>
</dbReference>
<comment type="subcellular location">
    <subcellularLocation>
        <location evidence="1">Nucleus</location>
    </subcellularLocation>
</comment>
<dbReference type="GO" id="GO:0000785">
    <property type="term" value="C:chromatin"/>
    <property type="evidence" value="ECO:0007669"/>
    <property type="project" value="TreeGrafter"/>
</dbReference>
<dbReference type="EMBL" id="JAEUBG010000452">
    <property type="protein sequence ID" value="KAH3688244.1"/>
    <property type="molecule type" value="Genomic_DNA"/>
</dbReference>
<name>A0A9P8QFM0_WICPI</name>
<dbReference type="Pfam" id="PF04082">
    <property type="entry name" value="Fungal_trans"/>
    <property type="match status" value="1"/>
</dbReference>
<dbReference type="InterPro" id="IPR036236">
    <property type="entry name" value="Znf_C2H2_sf"/>
</dbReference>
<keyword evidence="5" id="KW-0862">Zinc</keyword>
<keyword evidence="2" id="KW-0479">Metal-binding</keyword>
<feature type="domain" description="C2H2-type" evidence="9">
    <location>
        <begin position="129"/>
        <end position="156"/>
    </location>
</feature>
<dbReference type="Pfam" id="PF00096">
    <property type="entry name" value="zf-C2H2"/>
    <property type="match status" value="2"/>
</dbReference>
<evidence type="ECO:0000256" key="8">
    <source>
        <dbReference type="SAM" id="MobiDB-lite"/>
    </source>
</evidence>
<evidence type="ECO:0000256" key="3">
    <source>
        <dbReference type="ARBA" id="ARBA00022737"/>
    </source>
</evidence>
<dbReference type="GO" id="GO:0000981">
    <property type="term" value="F:DNA-binding transcription factor activity, RNA polymerase II-specific"/>
    <property type="evidence" value="ECO:0007669"/>
    <property type="project" value="InterPro"/>
</dbReference>
<evidence type="ECO:0000256" key="1">
    <source>
        <dbReference type="ARBA" id="ARBA00004123"/>
    </source>
</evidence>